<evidence type="ECO:0000313" key="1">
    <source>
        <dbReference type="EMBL" id="OZG50839.1"/>
    </source>
</evidence>
<gene>
    <name evidence="1" type="ORF">BOCO_0025</name>
</gene>
<organism evidence="1 2">
    <name type="scientific">Bombiscardovia coagulans</name>
    <dbReference type="NCBI Taxonomy" id="686666"/>
    <lineage>
        <taxon>Bacteria</taxon>
        <taxon>Bacillati</taxon>
        <taxon>Actinomycetota</taxon>
        <taxon>Actinomycetes</taxon>
        <taxon>Bifidobacteriales</taxon>
        <taxon>Bifidobacteriaceae</taxon>
        <taxon>Bombiscardovia</taxon>
    </lineage>
</organism>
<protein>
    <submittedName>
        <fullName evidence="1">Uncharacterized protein</fullName>
    </submittedName>
</protein>
<proteinExistence type="predicted"/>
<dbReference type="EMBL" id="MWWS01000002">
    <property type="protein sequence ID" value="OZG50839.1"/>
    <property type="molecule type" value="Genomic_DNA"/>
</dbReference>
<keyword evidence="2" id="KW-1185">Reference proteome</keyword>
<reference evidence="1 2" key="1">
    <citation type="journal article" date="2017" name="BMC Genomics">
        <title>Comparative genomic and phylogenomic analyses of the Bifidobacteriaceae family.</title>
        <authorList>
            <person name="Lugli G.A."/>
            <person name="Milani C."/>
            <person name="Turroni F."/>
            <person name="Duranti S."/>
            <person name="Mancabelli L."/>
            <person name="Mangifesta M."/>
            <person name="Ferrario C."/>
            <person name="Modesto M."/>
            <person name="Mattarelli P."/>
            <person name="Jiri K."/>
            <person name="van Sinderen D."/>
            <person name="Ventura M."/>
        </authorList>
    </citation>
    <scope>NUCLEOTIDE SEQUENCE [LARGE SCALE GENOMIC DNA]</scope>
    <source>
        <strain evidence="1 2">DSM 22924</strain>
    </source>
</reference>
<name>A0A261EVF1_9BIFI</name>
<evidence type="ECO:0000313" key="2">
    <source>
        <dbReference type="Proteomes" id="UP000216004"/>
    </source>
</evidence>
<sequence length="321" mass="36198">MLNPIDPTWWQAGSQLNWWDCTLGSKPGWLPDTKQAHHRIKQRLHLVLQALALIHEYRTIETSQLHELNPKLPRQAKASLYRDMAALQLIDVGYPISVNARTAASPYRAPWMAVRLPIHARIESQLEQLEVNPVQMIALGPGPLRGARQYDRHNLICVDLAIQARQQGWLTYGELYGRFSLITSDPLMGSGGPDLILKGEHTIISIELTASANMGLEAKIKRWQQQLSHPACKTMHVCWLDASNNHLLTKLEALTANQPHMHATTVTAWKQTMTCTDNFQPQPGTPQPPRHWMRTNLNNIAQAFGFPNSNTWHIPASLNGI</sequence>
<dbReference type="Proteomes" id="UP000216004">
    <property type="component" value="Unassembled WGS sequence"/>
</dbReference>
<accession>A0A261EVF1</accession>
<comment type="caution">
    <text evidence="1">The sequence shown here is derived from an EMBL/GenBank/DDBJ whole genome shotgun (WGS) entry which is preliminary data.</text>
</comment>
<dbReference type="AlphaFoldDB" id="A0A261EVF1"/>
<dbReference type="RefSeq" id="WP_094722093.1">
    <property type="nucleotide sequence ID" value="NZ_MWWS01000002.1"/>
</dbReference>
<dbReference type="OrthoDB" id="3243382at2"/>